<dbReference type="Proteomes" id="UP000612899">
    <property type="component" value="Unassembled WGS sequence"/>
</dbReference>
<accession>A0A8J3QBF6</accession>
<sequence>MGRHLPGTPKPHGDDFCQSVRGGPRPPAAGLTTTRPDLYHYRVTDVALCLSKSCTTGWLDWVHGELWLTHTGLIRRRLSWNESASHGFGPTVGTPPPESALSSFDPAALLAEHPTNKVIYFDAVVAARLKQGITTDALRLGMSDGSRHRLLWLRRDPAYEVLSNVLPATLGERLRR</sequence>
<name>A0A8J3QBF6_9ACTN</name>
<comment type="caution">
    <text evidence="2">The sequence shown here is derived from an EMBL/GenBank/DDBJ whole genome shotgun (WGS) entry which is preliminary data.</text>
</comment>
<organism evidence="2 3">
    <name type="scientific">Rhizocola hellebori</name>
    <dbReference type="NCBI Taxonomy" id="1392758"/>
    <lineage>
        <taxon>Bacteria</taxon>
        <taxon>Bacillati</taxon>
        <taxon>Actinomycetota</taxon>
        <taxon>Actinomycetes</taxon>
        <taxon>Micromonosporales</taxon>
        <taxon>Micromonosporaceae</taxon>
        <taxon>Rhizocola</taxon>
    </lineage>
</organism>
<reference evidence="2" key="1">
    <citation type="submission" date="2021-01" db="EMBL/GenBank/DDBJ databases">
        <title>Whole genome shotgun sequence of Rhizocola hellebori NBRC 109834.</title>
        <authorList>
            <person name="Komaki H."/>
            <person name="Tamura T."/>
        </authorList>
    </citation>
    <scope>NUCLEOTIDE SEQUENCE</scope>
    <source>
        <strain evidence="2">NBRC 109834</strain>
    </source>
</reference>
<evidence type="ECO:0000313" key="3">
    <source>
        <dbReference type="Proteomes" id="UP000612899"/>
    </source>
</evidence>
<keyword evidence="3" id="KW-1185">Reference proteome</keyword>
<feature type="region of interest" description="Disordered" evidence="1">
    <location>
        <begin position="1"/>
        <end position="33"/>
    </location>
</feature>
<dbReference type="AlphaFoldDB" id="A0A8J3QBF6"/>
<protein>
    <submittedName>
        <fullName evidence="2">Uncharacterized protein</fullName>
    </submittedName>
</protein>
<dbReference type="EMBL" id="BONY01000040">
    <property type="protein sequence ID" value="GIH07773.1"/>
    <property type="molecule type" value="Genomic_DNA"/>
</dbReference>
<proteinExistence type="predicted"/>
<evidence type="ECO:0000256" key="1">
    <source>
        <dbReference type="SAM" id="MobiDB-lite"/>
    </source>
</evidence>
<evidence type="ECO:0000313" key="2">
    <source>
        <dbReference type="EMBL" id="GIH07773.1"/>
    </source>
</evidence>
<gene>
    <name evidence="2" type="ORF">Rhe02_58400</name>
</gene>